<dbReference type="AlphaFoldDB" id="A0A1K2I3R7"/>
<evidence type="ECO:0000313" key="1">
    <source>
        <dbReference type="EMBL" id="SFZ87040.1"/>
    </source>
</evidence>
<proteinExistence type="predicted"/>
<gene>
    <name evidence="1" type="ORF">LREN565_0153</name>
</gene>
<reference evidence="1" key="1">
    <citation type="submission" date="2016-11" db="EMBL/GenBank/DDBJ databases">
        <authorList>
            <person name="Jaros S."/>
            <person name="Januszkiewicz K."/>
            <person name="Wedrychowicz H."/>
        </authorList>
    </citation>
    <scope>NUCLEOTIDE SEQUENCE</scope>
    <source>
        <strain evidence="1">ACA-DC 565</strain>
    </source>
</reference>
<accession>A0A1K2I3R7</accession>
<sequence length="39" mass="4615">MLLFTTKKGTFDELIKAKGKFYKLYYNRNLSIGEKEVLL</sequence>
<organism evidence="1">
    <name type="scientific">Loigolactobacillus rennini</name>
    <dbReference type="NCBI Taxonomy" id="238013"/>
    <lineage>
        <taxon>Bacteria</taxon>
        <taxon>Bacillati</taxon>
        <taxon>Bacillota</taxon>
        <taxon>Bacilli</taxon>
        <taxon>Lactobacillales</taxon>
        <taxon>Lactobacillaceae</taxon>
        <taxon>Loigolactobacillus</taxon>
    </lineage>
</organism>
<protein>
    <submittedName>
        <fullName evidence="1">Uncharacterized protein</fullName>
    </submittedName>
</protein>
<name>A0A1K2I3R7_9LACO</name>
<dbReference type="EMBL" id="LT634362">
    <property type="protein sequence ID" value="SFZ87040.1"/>
    <property type="molecule type" value="Genomic_DNA"/>
</dbReference>